<gene>
    <name evidence="1" type="ORF">JVT61DRAFT_7443</name>
</gene>
<organism evidence="1 2">
    <name type="scientific">Boletus reticuloceps</name>
    <dbReference type="NCBI Taxonomy" id="495285"/>
    <lineage>
        <taxon>Eukaryota</taxon>
        <taxon>Fungi</taxon>
        <taxon>Dikarya</taxon>
        <taxon>Basidiomycota</taxon>
        <taxon>Agaricomycotina</taxon>
        <taxon>Agaricomycetes</taxon>
        <taxon>Agaricomycetidae</taxon>
        <taxon>Boletales</taxon>
        <taxon>Boletineae</taxon>
        <taxon>Boletaceae</taxon>
        <taxon>Boletoideae</taxon>
        <taxon>Boletus</taxon>
    </lineage>
</organism>
<keyword evidence="2" id="KW-1185">Reference proteome</keyword>
<dbReference type="EMBL" id="JAGFBS010000026">
    <property type="protein sequence ID" value="KAG6372682.1"/>
    <property type="molecule type" value="Genomic_DNA"/>
</dbReference>
<name>A0A8I2YJB1_9AGAM</name>
<proteinExistence type="predicted"/>
<evidence type="ECO:0000313" key="1">
    <source>
        <dbReference type="EMBL" id="KAG6372682.1"/>
    </source>
</evidence>
<sequence length="345" mass="38113">MLQRLQINDVRNLIKNAVQPELAPMINEGGIETAAAIARKKALLHWFKSSDPPSLDQDSHPALIEAIVRPLNGVMALKKPCPASISIMKFVKDVLSHCDAQNSRHKPPFINNGQGQLIHVSRAIIHEVTNFATCQGDCIGKDLKCIIFNGFVTACYMLKINQVPWSTPPPPSHRGAPSTCVTHDIWMSLSANSQSNAPTSVAICAHNNIPTAITHHHTSQLIVTNDNCGDWFAIEVYIVQAYNFAITAYNASKPLHHLAIITAITCSGLLPKVFDFSHIFMRMVTLYIICMYEKDSPIVMRQNSKEKGTSNKKWVTKNSTKGITSFLLCQLGMANIKTQRAFNSA</sequence>
<accession>A0A8I2YJB1</accession>
<dbReference type="Proteomes" id="UP000683000">
    <property type="component" value="Unassembled WGS sequence"/>
</dbReference>
<comment type="caution">
    <text evidence="1">The sequence shown here is derived from an EMBL/GenBank/DDBJ whole genome shotgun (WGS) entry which is preliminary data.</text>
</comment>
<reference evidence="1" key="1">
    <citation type="submission" date="2021-03" db="EMBL/GenBank/DDBJ databases">
        <title>Evolutionary innovations through gain and loss of genes in the ectomycorrhizal Boletales.</title>
        <authorList>
            <person name="Wu G."/>
            <person name="Miyauchi S."/>
            <person name="Morin E."/>
            <person name="Yang Z.-L."/>
            <person name="Xu J."/>
            <person name="Martin F.M."/>
        </authorList>
    </citation>
    <scope>NUCLEOTIDE SEQUENCE</scope>
    <source>
        <strain evidence="1">BR01</strain>
    </source>
</reference>
<dbReference type="AlphaFoldDB" id="A0A8I2YJB1"/>
<evidence type="ECO:0000313" key="2">
    <source>
        <dbReference type="Proteomes" id="UP000683000"/>
    </source>
</evidence>
<dbReference type="OrthoDB" id="2736611at2759"/>
<protein>
    <submittedName>
        <fullName evidence="1">Uncharacterized protein</fullName>
    </submittedName>
</protein>